<evidence type="ECO:0000259" key="2">
    <source>
        <dbReference type="Pfam" id="PF03465"/>
    </source>
</evidence>
<dbReference type="SUPFAM" id="SSF53137">
    <property type="entry name" value="Translational machinery components"/>
    <property type="match status" value="1"/>
</dbReference>
<evidence type="ECO:0008006" key="4">
    <source>
        <dbReference type="Google" id="ProtNLM"/>
    </source>
</evidence>
<dbReference type="InterPro" id="IPR042226">
    <property type="entry name" value="eFR1_2_sf"/>
</dbReference>
<dbReference type="Pfam" id="PF03464">
    <property type="entry name" value="eRF1_2"/>
    <property type="match status" value="1"/>
</dbReference>
<feature type="domain" description="eRF1" evidence="1">
    <location>
        <begin position="1"/>
        <end position="54"/>
    </location>
</feature>
<feature type="non-terminal residue" evidence="3">
    <location>
        <position position="1"/>
    </location>
</feature>
<comment type="caution">
    <text evidence="3">The sequence shown here is derived from an EMBL/GenBank/DDBJ whole genome shotgun (WGS) entry which is preliminary data.</text>
</comment>
<name>A0A0F8ZHR2_9ZZZZ</name>
<reference evidence="3" key="1">
    <citation type="journal article" date="2015" name="Nature">
        <title>Complex archaea that bridge the gap between prokaryotes and eukaryotes.</title>
        <authorList>
            <person name="Spang A."/>
            <person name="Saw J.H."/>
            <person name="Jorgensen S.L."/>
            <person name="Zaremba-Niedzwiedzka K."/>
            <person name="Martijn J."/>
            <person name="Lind A.E."/>
            <person name="van Eijk R."/>
            <person name="Schleper C."/>
            <person name="Guy L."/>
            <person name="Ettema T.J."/>
        </authorList>
    </citation>
    <scope>NUCLEOTIDE SEQUENCE</scope>
</reference>
<dbReference type="InterPro" id="IPR029064">
    <property type="entry name" value="Ribosomal_eL30-like_sf"/>
</dbReference>
<dbReference type="FunFam" id="3.30.1330.30:FF:000032">
    <property type="entry name" value="Eukaryotic peptide chain release factor subunit 1"/>
    <property type="match status" value="1"/>
</dbReference>
<dbReference type="GO" id="GO:0003747">
    <property type="term" value="F:translation release factor activity"/>
    <property type="evidence" value="ECO:0007669"/>
    <property type="project" value="InterPro"/>
</dbReference>
<dbReference type="InterPro" id="IPR004403">
    <property type="entry name" value="Peptide_chain-rel_eRF1/aRF1"/>
</dbReference>
<protein>
    <recommendedName>
        <fullName evidence="4">eRF1 domain-containing protein</fullName>
    </recommendedName>
</protein>
<dbReference type="EMBL" id="LAZR01051245">
    <property type="protein sequence ID" value="KKK85575.1"/>
    <property type="molecule type" value="Genomic_DNA"/>
</dbReference>
<dbReference type="AlphaFoldDB" id="A0A0F8ZHR2"/>
<evidence type="ECO:0000259" key="1">
    <source>
        <dbReference type="Pfam" id="PF03464"/>
    </source>
</evidence>
<gene>
    <name evidence="3" type="ORF">LCGC14_2771940</name>
</gene>
<feature type="domain" description="eRF1" evidence="2">
    <location>
        <begin position="59"/>
        <end position="197"/>
    </location>
</feature>
<dbReference type="Gene3D" id="3.30.420.60">
    <property type="entry name" value="eRF1 domain 2"/>
    <property type="match status" value="1"/>
</dbReference>
<organism evidence="3">
    <name type="scientific">marine sediment metagenome</name>
    <dbReference type="NCBI Taxonomy" id="412755"/>
    <lineage>
        <taxon>unclassified sequences</taxon>
        <taxon>metagenomes</taxon>
        <taxon>ecological metagenomes</taxon>
    </lineage>
</organism>
<evidence type="ECO:0000313" key="3">
    <source>
        <dbReference type="EMBL" id="KKK85575.1"/>
    </source>
</evidence>
<dbReference type="InterPro" id="IPR005141">
    <property type="entry name" value="eRF1_2"/>
</dbReference>
<dbReference type="Pfam" id="PF03465">
    <property type="entry name" value="eRF1_3"/>
    <property type="match status" value="1"/>
</dbReference>
<sequence>GLIISGPGPTKEDFINGDYLEYRLQEMIIDTIDSSYSGSEGIREAFAKAGDILSGFRMVEEKQIVEKLFQHINSHSGLGTYGLNEIIELLKKNVVDTIIITDDTDLNRIEVKCKRCQHIQEEMVERPNVIPRKTELLNSPCPNCKAMDLKASEQDIVDYLALIAVKTGSKIEVISGKAEHGVMLSSLGKIGAILRYNPGHSVSS</sequence>
<proteinExistence type="predicted"/>
<dbReference type="InterPro" id="IPR005142">
    <property type="entry name" value="eRF1_3"/>
</dbReference>
<dbReference type="Gene3D" id="3.30.1330.30">
    <property type="match status" value="1"/>
</dbReference>
<accession>A0A0F8ZHR2</accession>
<dbReference type="SUPFAM" id="SSF55315">
    <property type="entry name" value="L30e-like"/>
    <property type="match status" value="1"/>
</dbReference>
<dbReference type="PANTHER" id="PTHR10113">
    <property type="entry name" value="PEPTIDE CHAIN RELEASE FACTOR SUBUNIT 1"/>
    <property type="match status" value="1"/>
</dbReference>